<keyword evidence="6" id="KW-0813">Transport</keyword>
<feature type="region of interest" description="Disordered" evidence="10">
    <location>
        <begin position="75"/>
        <end position="102"/>
    </location>
</feature>
<dbReference type="GeneID" id="17303030"/>
<keyword evidence="7" id="KW-0963">Cytoplasm</keyword>
<comment type="function">
    <text evidence="1">Directs RNA polymerase II nuclear import.</text>
</comment>
<dbReference type="GO" id="GO:0005737">
    <property type="term" value="C:cytoplasm"/>
    <property type="evidence" value="ECO:0007669"/>
    <property type="project" value="UniProtKB-SubCell"/>
</dbReference>
<reference evidence="14" key="2">
    <citation type="submission" date="2012-11" db="EMBL/GenBank/DDBJ databases">
        <authorList>
            <person name="Kuo A."/>
            <person name="Curtis B.A."/>
            <person name="Tanifuji G."/>
            <person name="Burki F."/>
            <person name="Gruber A."/>
            <person name="Irimia M."/>
            <person name="Maruyama S."/>
            <person name="Arias M.C."/>
            <person name="Ball S.G."/>
            <person name="Gile G.H."/>
            <person name="Hirakawa Y."/>
            <person name="Hopkins J.F."/>
            <person name="Rensing S.A."/>
            <person name="Schmutz J."/>
            <person name="Symeonidi A."/>
            <person name="Elias M."/>
            <person name="Eveleigh R.J."/>
            <person name="Herman E.K."/>
            <person name="Klute M.J."/>
            <person name="Nakayama T."/>
            <person name="Obornik M."/>
            <person name="Reyes-Prieto A."/>
            <person name="Armbrust E.V."/>
            <person name="Aves S.J."/>
            <person name="Beiko R.G."/>
            <person name="Coutinho P."/>
            <person name="Dacks J.B."/>
            <person name="Durnford D.G."/>
            <person name="Fast N.M."/>
            <person name="Green B.R."/>
            <person name="Grisdale C."/>
            <person name="Hempe F."/>
            <person name="Henrissat B."/>
            <person name="Hoppner M.P."/>
            <person name="Ishida K.-I."/>
            <person name="Kim E."/>
            <person name="Koreny L."/>
            <person name="Kroth P.G."/>
            <person name="Liu Y."/>
            <person name="Malik S.-B."/>
            <person name="Maier U.G."/>
            <person name="McRose D."/>
            <person name="Mock T."/>
            <person name="Neilson J.A."/>
            <person name="Onodera N.T."/>
            <person name="Poole A.M."/>
            <person name="Pritham E.J."/>
            <person name="Richards T.A."/>
            <person name="Rocap G."/>
            <person name="Roy S.W."/>
            <person name="Sarai C."/>
            <person name="Schaack S."/>
            <person name="Shirato S."/>
            <person name="Slamovits C.H."/>
            <person name="Spencer D.F."/>
            <person name="Suzuki S."/>
            <person name="Worden A.Z."/>
            <person name="Zauner S."/>
            <person name="Barry K."/>
            <person name="Bell C."/>
            <person name="Bharti A.K."/>
            <person name="Crow J.A."/>
            <person name="Grimwood J."/>
            <person name="Kramer R."/>
            <person name="Lindquist E."/>
            <person name="Lucas S."/>
            <person name="Salamov A."/>
            <person name="McFadden G.I."/>
            <person name="Lane C.E."/>
            <person name="Keeling P.J."/>
            <person name="Gray M.W."/>
            <person name="Grigoriev I.V."/>
            <person name="Archibald J.M."/>
        </authorList>
    </citation>
    <scope>NUCLEOTIDE SEQUENCE</scope>
    <source>
        <strain evidence="14">CCMP2712</strain>
    </source>
</reference>
<evidence type="ECO:0000256" key="9">
    <source>
        <dbReference type="ARBA" id="ARBA00023242"/>
    </source>
</evidence>
<comment type="subcellular location">
    <subcellularLocation>
        <location evidence="3">Cytoplasm</location>
    </subcellularLocation>
    <subcellularLocation>
        <location evidence="2">Nucleus</location>
    </subcellularLocation>
</comment>
<dbReference type="AlphaFoldDB" id="L1JCV3"/>
<comment type="similarity">
    <text evidence="4">Belongs to the IWR1/SLC7A6OS family.</text>
</comment>
<evidence type="ECO:0000313" key="14">
    <source>
        <dbReference type="Proteomes" id="UP000011087"/>
    </source>
</evidence>
<feature type="region of interest" description="Disordered" evidence="10">
    <location>
        <begin position="332"/>
        <end position="374"/>
    </location>
</feature>
<dbReference type="RefSeq" id="XP_005833338.1">
    <property type="nucleotide sequence ID" value="XM_005833281.1"/>
</dbReference>
<dbReference type="GO" id="GO:0005634">
    <property type="term" value="C:nucleus"/>
    <property type="evidence" value="ECO:0007669"/>
    <property type="project" value="UniProtKB-SubCell"/>
</dbReference>
<dbReference type="Pfam" id="PF08574">
    <property type="entry name" value="Iwr1"/>
    <property type="match status" value="1"/>
</dbReference>
<evidence type="ECO:0000256" key="3">
    <source>
        <dbReference type="ARBA" id="ARBA00004496"/>
    </source>
</evidence>
<evidence type="ECO:0000256" key="8">
    <source>
        <dbReference type="ARBA" id="ARBA00022927"/>
    </source>
</evidence>
<dbReference type="InterPro" id="IPR013883">
    <property type="entry name" value="TF_Iwr1_dom"/>
</dbReference>
<dbReference type="InterPro" id="IPR040218">
    <property type="entry name" value="SLC7A6OS"/>
</dbReference>
<accession>L1JCV3</accession>
<dbReference type="HOGENOM" id="CLU_651260_0_0_1"/>
<reference evidence="12 14" key="1">
    <citation type="journal article" date="2012" name="Nature">
        <title>Algal genomes reveal evolutionary mosaicism and the fate of nucleomorphs.</title>
        <authorList>
            <consortium name="DOE Joint Genome Institute"/>
            <person name="Curtis B.A."/>
            <person name="Tanifuji G."/>
            <person name="Burki F."/>
            <person name="Gruber A."/>
            <person name="Irimia M."/>
            <person name="Maruyama S."/>
            <person name="Arias M.C."/>
            <person name="Ball S.G."/>
            <person name="Gile G.H."/>
            <person name="Hirakawa Y."/>
            <person name="Hopkins J.F."/>
            <person name="Kuo A."/>
            <person name="Rensing S.A."/>
            <person name="Schmutz J."/>
            <person name="Symeonidi A."/>
            <person name="Elias M."/>
            <person name="Eveleigh R.J."/>
            <person name="Herman E.K."/>
            <person name="Klute M.J."/>
            <person name="Nakayama T."/>
            <person name="Obornik M."/>
            <person name="Reyes-Prieto A."/>
            <person name="Armbrust E.V."/>
            <person name="Aves S.J."/>
            <person name="Beiko R.G."/>
            <person name="Coutinho P."/>
            <person name="Dacks J.B."/>
            <person name="Durnford D.G."/>
            <person name="Fast N.M."/>
            <person name="Green B.R."/>
            <person name="Grisdale C.J."/>
            <person name="Hempel F."/>
            <person name="Henrissat B."/>
            <person name="Hoppner M.P."/>
            <person name="Ishida K."/>
            <person name="Kim E."/>
            <person name="Koreny L."/>
            <person name="Kroth P.G."/>
            <person name="Liu Y."/>
            <person name="Malik S.B."/>
            <person name="Maier U.G."/>
            <person name="McRose D."/>
            <person name="Mock T."/>
            <person name="Neilson J.A."/>
            <person name="Onodera N.T."/>
            <person name="Poole A.M."/>
            <person name="Pritham E.J."/>
            <person name="Richards T.A."/>
            <person name="Rocap G."/>
            <person name="Roy S.W."/>
            <person name="Sarai C."/>
            <person name="Schaack S."/>
            <person name="Shirato S."/>
            <person name="Slamovits C.H."/>
            <person name="Spencer D.F."/>
            <person name="Suzuki S."/>
            <person name="Worden A.Z."/>
            <person name="Zauner S."/>
            <person name="Barry K."/>
            <person name="Bell C."/>
            <person name="Bharti A.K."/>
            <person name="Crow J.A."/>
            <person name="Grimwood J."/>
            <person name="Kramer R."/>
            <person name="Lindquist E."/>
            <person name="Lucas S."/>
            <person name="Salamov A."/>
            <person name="McFadden G.I."/>
            <person name="Lane C.E."/>
            <person name="Keeling P.J."/>
            <person name="Gray M.W."/>
            <person name="Grigoriev I.V."/>
            <person name="Archibald J.M."/>
        </authorList>
    </citation>
    <scope>NUCLEOTIDE SEQUENCE</scope>
    <source>
        <strain evidence="12 14">CCMP2712</strain>
    </source>
</reference>
<dbReference type="PANTHER" id="PTHR31196">
    <property type="entry name" value="RNA POLYMERASE II NUCLEAR LOCALIZATION PROTEIN SLC7A6OS-RELATED"/>
    <property type="match status" value="1"/>
</dbReference>
<dbReference type="EnsemblProtists" id="EKX46358">
    <property type="protein sequence ID" value="EKX46358"/>
    <property type="gene ID" value="GUITHDRAFT_107965"/>
</dbReference>
<reference evidence="13" key="3">
    <citation type="submission" date="2015-06" db="UniProtKB">
        <authorList>
            <consortium name="EnsemblProtists"/>
        </authorList>
    </citation>
    <scope>IDENTIFICATION</scope>
</reference>
<evidence type="ECO:0000256" key="10">
    <source>
        <dbReference type="SAM" id="MobiDB-lite"/>
    </source>
</evidence>
<evidence type="ECO:0000256" key="2">
    <source>
        <dbReference type="ARBA" id="ARBA00004123"/>
    </source>
</evidence>
<evidence type="ECO:0000256" key="7">
    <source>
        <dbReference type="ARBA" id="ARBA00022490"/>
    </source>
</evidence>
<dbReference type="OMA" id="YEYPEES"/>
<proteinExistence type="inferred from homology"/>
<gene>
    <name evidence="12" type="ORF">GUITHDRAFT_107965</name>
</gene>
<organism evidence="12">
    <name type="scientific">Guillardia theta (strain CCMP2712)</name>
    <name type="common">Cryptophyte</name>
    <dbReference type="NCBI Taxonomy" id="905079"/>
    <lineage>
        <taxon>Eukaryota</taxon>
        <taxon>Cryptophyceae</taxon>
        <taxon>Pyrenomonadales</taxon>
        <taxon>Geminigeraceae</taxon>
        <taxon>Guillardia</taxon>
    </lineage>
</organism>
<dbReference type="Proteomes" id="UP000011087">
    <property type="component" value="Unassembled WGS sequence"/>
</dbReference>
<feature type="region of interest" description="Disordered" evidence="10">
    <location>
        <begin position="1"/>
        <end position="33"/>
    </location>
</feature>
<keyword evidence="9" id="KW-0539">Nucleus</keyword>
<sequence length="422" mass="47249">MSTPSRKFVPKIPSPISSPSVALSSSKMSDGLAGDPLHSALLIRVKRRREEEPLDALLVAEPPSKRQSILTEMGALSLSSHAADSKEAQGASNGEERPAESPMLFRLVQSVSNSSTCEPHVRDNTVNESLDSSALNAEKVREIIRRMSDKKSTPRAGILRKREDWQRSDGMSADDSLERRKGKHLHGTKVARSCMVDASRQSVFDVQEDSMPRVRIVDVAVEADKDGLLSAKKKKPEIFDDANASVDFDHGFHSFRSDGELACNGEVIEREVFSPAQRPRTEEGEDSEFVYDYYWMDPASASNFSPLSRIGRINLDVSELWDDDLLDCGGEDPTFLYESEDSNAEDNPRNDYPDEEESDFDEENLSDDDFDRSSLGGLYEKRLRRDMVNDLSDDDLDLYDDQEAFKASSSRFAYDMSEDSDE</sequence>
<dbReference type="GO" id="GO:0015031">
    <property type="term" value="P:protein transport"/>
    <property type="evidence" value="ECO:0007669"/>
    <property type="project" value="UniProtKB-KW"/>
</dbReference>
<evidence type="ECO:0000313" key="13">
    <source>
        <dbReference type="EnsemblProtists" id="EKX46358"/>
    </source>
</evidence>
<dbReference type="STRING" id="905079.L1JCV3"/>
<evidence type="ECO:0000256" key="4">
    <source>
        <dbReference type="ARBA" id="ARBA00010218"/>
    </source>
</evidence>
<evidence type="ECO:0000256" key="5">
    <source>
        <dbReference type="ARBA" id="ARBA00017036"/>
    </source>
</evidence>
<dbReference type="OrthoDB" id="995650at2759"/>
<evidence type="ECO:0000313" key="12">
    <source>
        <dbReference type="EMBL" id="EKX46358.1"/>
    </source>
</evidence>
<protein>
    <recommendedName>
        <fullName evidence="5">Probable RNA polymerase II nuclear localization protein SLC7A6OS</fullName>
    </recommendedName>
</protein>
<evidence type="ECO:0000256" key="6">
    <source>
        <dbReference type="ARBA" id="ARBA00022448"/>
    </source>
</evidence>
<evidence type="ECO:0000256" key="1">
    <source>
        <dbReference type="ARBA" id="ARBA00003202"/>
    </source>
</evidence>
<evidence type="ECO:0000259" key="11">
    <source>
        <dbReference type="Pfam" id="PF08574"/>
    </source>
</evidence>
<feature type="compositionally biased region" description="Low complexity" evidence="10">
    <location>
        <begin position="10"/>
        <end position="29"/>
    </location>
</feature>
<dbReference type="PANTHER" id="PTHR31196:SF2">
    <property type="entry name" value="RNA POLYMERASE II NUCLEAR LOCALIZATION PROTEIN SLC7A6OS-RELATED"/>
    <property type="match status" value="1"/>
</dbReference>
<dbReference type="PaxDb" id="55529-EKX46358"/>
<feature type="domain" description="Transcription factor Iwr1" evidence="11">
    <location>
        <begin position="288"/>
        <end position="356"/>
    </location>
</feature>
<keyword evidence="14" id="KW-1185">Reference proteome</keyword>
<dbReference type="KEGG" id="gtt:GUITHDRAFT_107965"/>
<feature type="compositionally biased region" description="Acidic residues" evidence="10">
    <location>
        <begin position="353"/>
        <end position="370"/>
    </location>
</feature>
<name>L1JCV3_GUITC</name>
<keyword evidence="8" id="KW-0653">Protein transport</keyword>
<dbReference type="EMBL" id="JH992995">
    <property type="protein sequence ID" value="EKX46358.1"/>
    <property type="molecule type" value="Genomic_DNA"/>
</dbReference>